<organism evidence="2 3">
    <name type="scientific">Shewanella marisflavi</name>
    <dbReference type="NCBI Taxonomy" id="260364"/>
    <lineage>
        <taxon>Bacteria</taxon>
        <taxon>Pseudomonadati</taxon>
        <taxon>Pseudomonadota</taxon>
        <taxon>Gammaproteobacteria</taxon>
        <taxon>Alteromonadales</taxon>
        <taxon>Shewanellaceae</taxon>
        <taxon>Shewanella</taxon>
    </lineage>
</organism>
<protein>
    <submittedName>
        <fullName evidence="2">DUF4365 domain-containing protein</fullName>
    </submittedName>
</protein>
<dbReference type="InterPro" id="IPR025375">
    <property type="entry name" value="DUF4365"/>
</dbReference>
<gene>
    <name evidence="2" type="ORF">FGA12_18230</name>
</gene>
<dbReference type="RefSeq" id="WP_033540880.1">
    <property type="nucleotide sequence ID" value="NZ_CP041153.1"/>
</dbReference>
<feature type="domain" description="DUF4365" evidence="1">
    <location>
        <begin position="13"/>
        <end position="139"/>
    </location>
</feature>
<dbReference type="Proteomes" id="UP000318758">
    <property type="component" value="Chromosome"/>
</dbReference>
<evidence type="ECO:0000313" key="2">
    <source>
        <dbReference type="EMBL" id="QDF76947.1"/>
    </source>
</evidence>
<evidence type="ECO:0000259" key="1">
    <source>
        <dbReference type="Pfam" id="PF14280"/>
    </source>
</evidence>
<keyword evidence="3" id="KW-1185">Reference proteome</keyword>
<proteinExistence type="predicted"/>
<sequence>MDLPKQIVQHKAESDSYAILLYKLRDVGIFRNMTENDYGIDFEIEFVENGEVIGHYLKAQVKASESLTIRKKDSVPTVSGIKQSTLHYWAQLSLKCHVIAYAVDLKTEEIYISKPLFWDAIAKLDKGNSTKTIEFIPHQPQVASQADIAKIFTKVYSKLPTLQDEIYNHKLALKSLNRFITLYADVFHYDVCCEVNSQDDFATFLEVCRVLLVWESSSEFSLEEEEKKYIYSYEYWCRKSSSDGYGNEVVNYIAQKPMKVLFPLLLKTLQRYENLVFKSKYYWLHKDRVYLKLVYDNQIPSAREHEAICELDYGQQTRSRKDGGFQYFCSQI</sequence>
<name>A0ABX5WQW0_9GAMM</name>
<dbReference type="EMBL" id="CP041153">
    <property type="protein sequence ID" value="QDF76947.1"/>
    <property type="molecule type" value="Genomic_DNA"/>
</dbReference>
<dbReference type="Pfam" id="PF14280">
    <property type="entry name" value="DUF4365"/>
    <property type="match status" value="1"/>
</dbReference>
<reference evidence="2 3" key="1">
    <citation type="submission" date="2019-06" db="EMBL/GenBank/DDBJ databases">
        <title>Complete genome of Shewanella marisflavi ECSMB14101, a mussel settlement-inducing bacterium isolated from East China Sea.</title>
        <authorList>
            <person name="Yang J."/>
            <person name="Liang X."/>
            <person name="Chang R."/>
            <person name="Peng L."/>
        </authorList>
    </citation>
    <scope>NUCLEOTIDE SEQUENCE [LARGE SCALE GENOMIC DNA]</scope>
    <source>
        <strain evidence="2 3">ECSMB14101</strain>
    </source>
</reference>
<evidence type="ECO:0000313" key="3">
    <source>
        <dbReference type="Proteomes" id="UP000318758"/>
    </source>
</evidence>
<accession>A0ABX5WQW0</accession>